<dbReference type="PANTHER" id="PTHR19134:SF534">
    <property type="entry name" value="LD27988P"/>
    <property type="match status" value="1"/>
</dbReference>
<evidence type="ECO:0000259" key="1">
    <source>
        <dbReference type="PROSITE" id="PS50055"/>
    </source>
</evidence>
<dbReference type="SMART" id="SM00404">
    <property type="entry name" value="PTPc_motif"/>
    <property type="match status" value="1"/>
</dbReference>
<dbReference type="InterPro" id="IPR000242">
    <property type="entry name" value="PTP_cat"/>
</dbReference>
<gene>
    <name evidence="3" type="ORF">LOD99_12295</name>
</gene>
<sequence length="406" mass="45654">MRLLLLCIPTNSNGNESLFSDGDITKVPSVTRPPLPPKRASSQFPPTAFSSVTSVTDRVFSVPATPSSVDPVDGLVYQRQVPVLDEGDYQMTLEHLKTYVNNLGKRGLEDEYMKLRNTQPEGSFTNSVIPHNIGKNRYRDVLTFDHSRVKLKTINIEGDPDPHDYINASHIDSYNSPNAFIMCQGPIPNTVGDFWRMVWEQNVLNIVMVTRCTEGNRLKCAQYWPEIAEGETKFNGVYVKPIDESPSRGFVIRRFTIRTTDTDSRELTHFQYIAWPDYGVPENGDEVLHLMDTVQEEQAKLISKHFSDTTFTSPIGPPIIVHCSAGIGRSGTFCSIHSLIHQYHATGMVSVQGTVRKLRRQRAYSIQAPEQYSFIYTSILEYMERNPAGHADIPLPQVSIDVGATD</sequence>
<dbReference type="PRINTS" id="PR00700">
    <property type="entry name" value="PRTYPHPHTASE"/>
</dbReference>
<dbReference type="PROSITE" id="PS50056">
    <property type="entry name" value="TYR_PHOSPHATASE_2"/>
    <property type="match status" value="1"/>
</dbReference>
<dbReference type="AlphaFoldDB" id="A0AAV7JET6"/>
<accession>A0AAV7JET6</accession>
<dbReference type="Pfam" id="PF00102">
    <property type="entry name" value="Y_phosphatase"/>
    <property type="match status" value="1"/>
</dbReference>
<organism evidence="3 4">
    <name type="scientific">Oopsacas minuta</name>
    <dbReference type="NCBI Taxonomy" id="111878"/>
    <lineage>
        <taxon>Eukaryota</taxon>
        <taxon>Metazoa</taxon>
        <taxon>Porifera</taxon>
        <taxon>Hexactinellida</taxon>
        <taxon>Hexasterophora</taxon>
        <taxon>Lyssacinosida</taxon>
        <taxon>Leucopsacidae</taxon>
        <taxon>Oopsacas</taxon>
    </lineage>
</organism>
<feature type="domain" description="Tyrosine-protein phosphatase" evidence="1">
    <location>
        <begin position="108"/>
        <end position="382"/>
    </location>
</feature>
<dbReference type="FunFam" id="3.90.190.10:FF:000026">
    <property type="entry name" value="tyrosine-protein phosphatase non-receptor type 9"/>
    <property type="match status" value="1"/>
</dbReference>
<evidence type="ECO:0000313" key="4">
    <source>
        <dbReference type="Proteomes" id="UP001165289"/>
    </source>
</evidence>
<dbReference type="EMBL" id="JAKMXF010000343">
    <property type="protein sequence ID" value="KAI6647298.1"/>
    <property type="molecule type" value="Genomic_DNA"/>
</dbReference>
<evidence type="ECO:0000313" key="3">
    <source>
        <dbReference type="EMBL" id="KAI6647298.1"/>
    </source>
</evidence>
<dbReference type="InterPro" id="IPR000387">
    <property type="entry name" value="Tyr_Pase_dom"/>
</dbReference>
<dbReference type="SUPFAM" id="SSF52799">
    <property type="entry name" value="(Phosphotyrosine protein) phosphatases II"/>
    <property type="match status" value="1"/>
</dbReference>
<reference evidence="3 4" key="1">
    <citation type="journal article" date="2023" name="BMC Biol.">
        <title>The compact genome of the sponge Oopsacas minuta (Hexactinellida) is lacking key metazoan core genes.</title>
        <authorList>
            <person name="Santini S."/>
            <person name="Schenkelaars Q."/>
            <person name="Jourda C."/>
            <person name="Duchesne M."/>
            <person name="Belahbib H."/>
            <person name="Rocher C."/>
            <person name="Selva M."/>
            <person name="Riesgo A."/>
            <person name="Vervoort M."/>
            <person name="Leys S.P."/>
            <person name="Kodjabachian L."/>
            <person name="Le Bivic A."/>
            <person name="Borchiellini C."/>
            <person name="Claverie J.M."/>
            <person name="Renard E."/>
        </authorList>
    </citation>
    <scope>NUCLEOTIDE SEQUENCE [LARGE SCALE GENOMIC DNA]</scope>
    <source>
        <strain evidence="3">SPO-2</strain>
    </source>
</reference>
<dbReference type="InterPro" id="IPR003595">
    <property type="entry name" value="Tyr_Pase_cat"/>
</dbReference>
<keyword evidence="4" id="KW-1185">Reference proteome</keyword>
<dbReference type="PANTHER" id="PTHR19134">
    <property type="entry name" value="RECEPTOR-TYPE TYROSINE-PROTEIN PHOSPHATASE"/>
    <property type="match status" value="1"/>
</dbReference>
<protein>
    <submittedName>
        <fullName evidence="3">Uncharacterized protein</fullName>
    </submittedName>
</protein>
<proteinExistence type="predicted"/>
<dbReference type="InterPro" id="IPR016130">
    <property type="entry name" value="Tyr_Pase_AS"/>
</dbReference>
<evidence type="ECO:0000259" key="2">
    <source>
        <dbReference type="PROSITE" id="PS50056"/>
    </source>
</evidence>
<dbReference type="PROSITE" id="PS50055">
    <property type="entry name" value="TYR_PHOSPHATASE_PTP"/>
    <property type="match status" value="1"/>
</dbReference>
<dbReference type="Gene3D" id="3.90.190.10">
    <property type="entry name" value="Protein tyrosine phosphatase superfamily"/>
    <property type="match status" value="1"/>
</dbReference>
<dbReference type="SMART" id="SM00194">
    <property type="entry name" value="PTPc"/>
    <property type="match status" value="1"/>
</dbReference>
<dbReference type="Proteomes" id="UP001165289">
    <property type="component" value="Unassembled WGS sequence"/>
</dbReference>
<name>A0AAV7JET6_9METZ</name>
<dbReference type="GO" id="GO:0004725">
    <property type="term" value="F:protein tyrosine phosphatase activity"/>
    <property type="evidence" value="ECO:0007669"/>
    <property type="project" value="InterPro"/>
</dbReference>
<comment type="caution">
    <text evidence="3">The sequence shown here is derived from an EMBL/GenBank/DDBJ whole genome shotgun (WGS) entry which is preliminary data.</text>
</comment>
<feature type="domain" description="Tyrosine specific protein phosphatases" evidence="2">
    <location>
        <begin position="285"/>
        <end position="373"/>
    </location>
</feature>
<dbReference type="InterPro" id="IPR029021">
    <property type="entry name" value="Prot-tyrosine_phosphatase-like"/>
</dbReference>
<dbReference type="InterPro" id="IPR050348">
    <property type="entry name" value="Protein-Tyr_Phosphatase"/>
</dbReference>
<dbReference type="PROSITE" id="PS00383">
    <property type="entry name" value="TYR_PHOSPHATASE_1"/>
    <property type="match status" value="1"/>
</dbReference>